<keyword evidence="10" id="KW-1185">Reference proteome</keyword>
<keyword evidence="5" id="KW-0325">Glycoprotein</keyword>
<evidence type="ECO:0000256" key="2">
    <source>
        <dbReference type="ARBA" id="ARBA00022723"/>
    </source>
</evidence>
<organism evidence="9 10">
    <name type="scientific">Funneliformis mosseae</name>
    <name type="common">Endomycorrhizal fungus</name>
    <name type="synonym">Glomus mosseae</name>
    <dbReference type="NCBI Taxonomy" id="27381"/>
    <lineage>
        <taxon>Eukaryota</taxon>
        <taxon>Fungi</taxon>
        <taxon>Fungi incertae sedis</taxon>
        <taxon>Mucoromycota</taxon>
        <taxon>Glomeromycotina</taxon>
        <taxon>Glomeromycetes</taxon>
        <taxon>Glomerales</taxon>
        <taxon>Glomeraceae</taxon>
        <taxon>Funneliformis</taxon>
    </lineage>
</organism>
<name>A0A9N8V7B1_FUNMO</name>
<evidence type="ECO:0000256" key="1">
    <source>
        <dbReference type="ARBA" id="ARBA00001973"/>
    </source>
</evidence>
<dbReference type="AlphaFoldDB" id="A0A9N8V7B1"/>
<dbReference type="GO" id="GO:0046872">
    <property type="term" value="F:metal ion binding"/>
    <property type="evidence" value="ECO:0007669"/>
    <property type="project" value="UniProtKB-KW"/>
</dbReference>
<evidence type="ECO:0000256" key="4">
    <source>
        <dbReference type="ARBA" id="ARBA00023157"/>
    </source>
</evidence>
<evidence type="ECO:0000256" key="3">
    <source>
        <dbReference type="ARBA" id="ARBA00023008"/>
    </source>
</evidence>
<evidence type="ECO:0000256" key="7">
    <source>
        <dbReference type="SAM" id="MobiDB-lite"/>
    </source>
</evidence>
<dbReference type="PANTHER" id="PTHR36575:SF2">
    <property type="entry name" value="CHITIN-BINDING TYPE-4 DOMAIN-CONTAINING PROTEIN-RELATED"/>
    <property type="match status" value="1"/>
</dbReference>
<evidence type="ECO:0000256" key="5">
    <source>
        <dbReference type="ARBA" id="ARBA00023180"/>
    </source>
</evidence>
<evidence type="ECO:0000259" key="8">
    <source>
        <dbReference type="Pfam" id="PF03067"/>
    </source>
</evidence>
<keyword evidence="4" id="KW-1015">Disulfide bond</keyword>
<protein>
    <submittedName>
        <fullName evidence="9">9260_t:CDS:1</fullName>
    </submittedName>
</protein>
<sequence length="154" mass="16940">MVDPPIRFKPGDDTQGFSVTNGPTKDEPCAGNAQGPVKAEFKAGEIIPIKWKITAAHRGTCTVQLSTTGKDTDFKDIKKLDKCADENGDFSEKVTLPNVNCERCTLRFRWDAEVTKELYINCADIKIGKGNDKRNVKGIPSISRGGRVINLDEI</sequence>
<gene>
    <name evidence="9" type="ORF">FMOSSE_LOCUS491</name>
</gene>
<accession>A0A9N8V7B1</accession>
<feature type="region of interest" description="Disordered" evidence="7">
    <location>
        <begin position="1"/>
        <end position="26"/>
    </location>
</feature>
<dbReference type="EMBL" id="CAJVPP010000046">
    <property type="protein sequence ID" value="CAG8437216.1"/>
    <property type="molecule type" value="Genomic_DNA"/>
</dbReference>
<feature type="domain" description="Chitin-binding type-4" evidence="8">
    <location>
        <begin position="38"/>
        <end position="125"/>
    </location>
</feature>
<comment type="cofactor">
    <cofactor evidence="1">
        <name>Cu(2+)</name>
        <dbReference type="ChEBI" id="CHEBI:29036"/>
    </cofactor>
</comment>
<dbReference type="Pfam" id="PF03067">
    <property type="entry name" value="LPMO_10"/>
    <property type="match status" value="1"/>
</dbReference>
<dbReference type="PANTHER" id="PTHR36575">
    <property type="entry name" value="BINDING PROTEIN, PUTATIVE (AFU_ORTHOLOGUE AFUA_1G14430)-RELATED"/>
    <property type="match status" value="1"/>
</dbReference>
<comment type="similarity">
    <text evidence="6">Belongs to the polysaccharide monooxygenase AA13 family.</text>
</comment>
<evidence type="ECO:0000256" key="6">
    <source>
        <dbReference type="ARBA" id="ARBA00034311"/>
    </source>
</evidence>
<dbReference type="Proteomes" id="UP000789375">
    <property type="component" value="Unassembled WGS sequence"/>
</dbReference>
<dbReference type="InterPro" id="IPR004302">
    <property type="entry name" value="Cellulose/chitin-bd_N"/>
</dbReference>
<proteinExistence type="inferred from homology"/>
<reference evidence="9" key="1">
    <citation type="submission" date="2021-06" db="EMBL/GenBank/DDBJ databases">
        <authorList>
            <person name="Kallberg Y."/>
            <person name="Tangrot J."/>
            <person name="Rosling A."/>
        </authorList>
    </citation>
    <scope>NUCLEOTIDE SEQUENCE</scope>
    <source>
        <strain evidence="9">87-6 pot B 2015</strain>
    </source>
</reference>
<keyword evidence="3" id="KW-0186">Copper</keyword>
<comment type="caution">
    <text evidence="9">The sequence shown here is derived from an EMBL/GenBank/DDBJ whole genome shotgun (WGS) entry which is preliminary data.</text>
</comment>
<dbReference type="Gene3D" id="2.70.50.70">
    <property type="match status" value="1"/>
</dbReference>
<evidence type="ECO:0000313" key="9">
    <source>
        <dbReference type="EMBL" id="CAG8437216.1"/>
    </source>
</evidence>
<evidence type="ECO:0000313" key="10">
    <source>
        <dbReference type="Proteomes" id="UP000789375"/>
    </source>
</evidence>
<keyword evidence="2" id="KW-0479">Metal-binding</keyword>
<dbReference type="InterPro" id="IPR052282">
    <property type="entry name" value="Starch-active_LPMO"/>
</dbReference>